<dbReference type="GO" id="GO:0007234">
    <property type="term" value="P:osmosensory signaling via phosphorelay pathway"/>
    <property type="evidence" value="ECO:0007669"/>
    <property type="project" value="TreeGrafter"/>
</dbReference>
<gene>
    <name evidence="9" type="ORF">RD110_20415</name>
</gene>
<dbReference type="Gene3D" id="1.10.287.130">
    <property type="match status" value="1"/>
</dbReference>
<organism evidence="9 10">
    <name type="scientific">Rhodoferax koreensis</name>
    <dbReference type="NCBI Taxonomy" id="1842727"/>
    <lineage>
        <taxon>Bacteria</taxon>
        <taxon>Pseudomonadati</taxon>
        <taxon>Pseudomonadota</taxon>
        <taxon>Betaproteobacteria</taxon>
        <taxon>Burkholderiales</taxon>
        <taxon>Comamonadaceae</taxon>
        <taxon>Rhodoferax</taxon>
    </lineage>
</organism>
<dbReference type="SUPFAM" id="SSF55874">
    <property type="entry name" value="ATPase domain of HSP90 chaperone/DNA topoisomerase II/histidine kinase"/>
    <property type="match status" value="1"/>
</dbReference>
<dbReference type="KEGG" id="rhy:RD110_20415"/>
<dbReference type="InterPro" id="IPR003661">
    <property type="entry name" value="HisK_dim/P_dom"/>
</dbReference>
<sequence>MLAALQARLHESEAANLRLQAELDATRAELEHFMHKVSHDLRAPLRHITSYGPLVREMLTDGEDPSSCLDTIDQSARHMGKMIDALLALSRLGKTALQPVPVPMGELVAEALRGARAQTGARQVEWQVAADWPVVQGDAALLREVWGHLLANALKFTRQRAVARIEIGWGAAGEGKPVRFFVQDNGVGFNPAYAGQLFGLFQRLHSATEYEGTGLGLALARQIVRRHGGEIEAEARPDQGCRVSFTLP</sequence>
<evidence type="ECO:0000256" key="6">
    <source>
        <dbReference type="ARBA" id="ARBA00022777"/>
    </source>
</evidence>
<dbReference type="PANTHER" id="PTHR42878">
    <property type="entry name" value="TWO-COMPONENT HISTIDINE KINASE"/>
    <property type="match status" value="1"/>
</dbReference>
<feature type="domain" description="Histidine kinase" evidence="8">
    <location>
        <begin position="36"/>
        <end position="248"/>
    </location>
</feature>
<reference evidence="9 10" key="1">
    <citation type="submission" date="2017-01" db="EMBL/GenBank/DDBJ databases">
        <authorList>
            <person name="Mah S.A."/>
            <person name="Swanson W.J."/>
            <person name="Moy G.W."/>
            <person name="Vacquier V.D."/>
        </authorList>
    </citation>
    <scope>NUCLEOTIDE SEQUENCE [LARGE SCALE GENOMIC DNA]</scope>
    <source>
        <strain evidence="9 10">DCY110</strain>
    </source>
</reference>
<keyword evidence="10" id="KW-1185">Reference proteome</keyword>
<evidence type="ECO:0000259" key="8">
    <source>
        <dbReference type="PROSITE" id="PS50109"/>
    </source>
</evidence>
<keyword evidence="5" id="KW-0808">Transferase</keyword>
<evidence type="ECO:0000313" key="9">
    <source>
        <dbReference type="EMBL" id="APW40831.1"/>
    </source>
</evidence>
<dbReference type="GO" id="GO:0000155">
    <property type="term" value="F:phosphorelay sensor kinase activity"/>
    <property type="evidence" value="ECO:0007669"/>
    <property type="project" value="InterPro"/>
</dbReference>
<dbReference type="GO" id="GO:0000156">
    <property type="term" value="F:phosphorelay response regulator activity"/>
    <property type="evidence" value="ECO:0007669"/>
    <property type="project" value="TreeGrafter"/>
</dbReference>
<dbReference type="GO" id="GO:0005886">
    <property type="term" value="C:plasma membrane"/>
    <property type="evidence" value="ECO:0007669"/>
    <property type="project" value="UniProtKB-SubCell"/>
</dbReference>
<proteinExistence type="predicted"/>
<protein>
    <recommendedName>
        <fullName evidence="3">histidine kinase</fullName>
        <ecNumber evidence="3">2.7.13.3</ecNumber>
    </recommendedName>
</protein>
<dbReference type="FunFam" id="3.30.565.10:FF:000006">
    <property type="entry name" value="Sensor histidine kinase WalK"/>
    <property type="match status" value="1"/>
</dbReference>
<name>A0A1P8K4I0_9BURK</name>
<dbReference type="SMART" id="SM00388">
    <property type="entry name" value="HisKA"/>
    <property type="match status" value="1"/>
</dbReference>
<dbReference type="GO" id="GO:0030295">
    <property type="term" value="F:protein kinase activator activity"/>
    <property type="evidence" value="ECO:0007669"/>
    <property type="project" value="TreeGrafter"/>
</dbReference>
<evidence type="ECO:0000256" key="5">
    <source>
        <dbReference type="ARBA" id="ARBA00022679"/>
    </source>
</evidence>
<dbReference type="Pfam" id="PF00512">
    <property type="entry name" value="HisKA"/>
    <property type="match status" value="1"/>
</dbReference>
<dbReference type="PRINTS" id="PR00344">
    <property type="entry name" value="BCTRLSENSOR"/>
</dbReference>
<evidence type="ECO:0000313" key="10">
    <source>
        <dbReference type="Proteomes" id="UP000186609"/>
    </source>
</evidence>
<dbReference type="EC" id="2.7.13.3" evidence="3"/>
<comment type="catalytic activity">
    <reaction evidence="1">
        <text>ATP + protein L-histidine = ADP + protein N-phospho-L-histidine.</text>
        <dbReference type="EC" id="2.7.13.3"/>
    </reaction>
</comment>
<evidence type="ECO:0000256" key="1">
    <source>
        <dbReference type="ARBA" id="ARBA00000085"/>
    </source>
</evidence>
<dbReference type="SUPFAM" id="SSF47384">
    <property type="entry name" value="Homodimeric domain of signal transducing histidine kinase"/>
    <property type="match status" value="1"/>
</dbReference>
<dbReference type="CDD" id="cd00082">
    <property type="entry name" value="HisKA"/>
    <property type="match status" value="1"/>
</dbReference>
<dbReference type="InterPro" id="IPR036097">
    <property type="entry name" value="HisK_dim/P_sf"/>
</dbReference>
<dbReference type="PANTHER" id="PTHR42878:SF15">
    <property type="entry name" value="BACTERIOPHYTOCHROME"/>
    <property type="match status" value="1"/>
</dbReference>
<keyword evidence="4" id="KW-0597">Phosphoprotein</keyword>
<accession>A0A1P8K4I0</accession>
<keyword evidence="7" id="KW-0175">Coiled coil</keyword>
<evidence type="ECO:0000256" key="2">
    <source>
        <dbReference type="ARBA" id="ARBA00004429"/>
    </source>
</evidence>
<dbReference type="EMBL" id="CP019236">
    <property type="protein sequence ID" value="APW40831.1"/>
    <property type="molecule type" value="Genomic_DNA"/>
</dbReference>
<dbReference type="Gene3D" id="3.30.565.10">
    <property type="entry name" value="Histidine kinase-like ATPase, C-terminal domain"/>
    <property type="match status" value="1"/>
</dbReference>
<comment type="subcellular location">
    <subcellularLocation>
        <location evidence="2">Cell inner membrane</location>
        <topology evidence="2">Multi-pass membrane protein</topology>
    </subcellularLocation>
</comment>
<dbReference type="InterPro" id="IPR050351">
    <property type="entry name" value="BphY/WalK/GraS-like"/>
</dbReference>
<dbReference type="Proteomes" id="UP000186609">
    <property type="component" value="Chromosome"/>
</dbReference>
<dbReference type="InterPro" id="IPR003594">
    <property type="entry name" value="HATPase_dom"/>
</dbReference>
<dbReference type="Pfam" id="PF02518">
    <property type="entry name" value="HATPase_c"/>
    <property type="match status" value="1"/>
</dbReference>
<dbReference type="STRING" id="1842727.RD110_20415"/>
<dbReference type="AlphaFoldDB" id="A0A1P8K4I0"/>
<feature type="coiled-coil region" evidence="7">
    <location>
        <begin position="2"/>
        <end position="36"/>
    </location>
</feature>
<dbReference type="InterPro" id="IPR005467">
    <property type="entry name" value="His_kinase_dom"/>
</dbReference>
<dbReference type="PROSITE" id="PS50109">
    <property type="entry name" value="HIS_KIN"/>
    <property type="match status" value="1"/>
</dbReference>
<evidence type="ECO:0000256" key="4">
    <source>
        <dbReference type="ARBA" id="ARBA00022553"/>
    </source>
</evidence>
<evidence type="ECO:0000256" key="3">
    <source>
        <dbReference type="ARBA" id="ARBA00012438"/>
    </source>
</evidence>
<dbReference type="InterPro" id="IPR004358">
    <property type="entry name" value="Sig_transdc_His_kin-like_C"/>
</dbReference>
<keyword evidence="6" id="KW-0418">Kinase</keyword>
<dbReference type="SMART" id="SM00387">
    <property type="entry name" value="HATPase_c"/>
    <property type="match status" value="1"/>
</dbReference>
<dbReference type="InterPro" id="IPR036890">
    <property type="entry name" value="HATPase_C_sf"/>
</dbReference>
<evidence type="ECO:0000256" key="7">
    <source>
        <dbReference type="SAM" id="Coils"/>
    </source>
</evidence>